<evidence type="ECO:0000313" key="1">
    <source>
        <dbReference type="EnsemblPlants" id="OB04G24480.1"/>
    </source>
</evidence>
<proteinExistence type="predicted"/>
<sequence length="218" mass="24030">MRRVHALDGLRVRHDHPPRQRRVLVLEDRRHQPTPPRVREDVRPLLQVSVFQHVPYVATRRVEGLDCNGVNERAARRVLLLAGVVEGEPHGAVLGLEGPGVRVPAAAGIHGLDGEHAELRCDGHVQPLLLGAGARRAESDGVVRAPRHAKLLPDSGVIAQPHGARALRHRHDHVLLIVAGLDVLHEPRDLPVRYGVAPRHHRAVQLGLVRSVLEVAIW</sequence>
<evidence type="ECO:0000313" key="2">
    <source>
        <dbReference type="Proteomes" id="UP000006038"/>
    </source>
</evidence>
<dbReference type="EnsemblPlants" id="OB04G24480.1">
    <property type="protein sequence ID" value="OB04G24480.1"/>
    <property type="gene ID" value="OB04G24480"/>
</dbReference>
<reference evidence="1" key="1">
    <citation type="journal article" date="2013" name="Nat. Commun.">
        <title>Whole-genome sequencing of Oryza brachyantha reveals mechanisms underlying Oryza genome evolution.</title>
        <authorList>
            <person name="Chen J."/>
            <person name="Huang Q."/>
            <person name="Gao D."/>
            <person name="Wang J."/>
            <person name="Lang Y."/>
            <person name="Liu T."/>
            <person name="Li B."/>
            <person name="Bai Z."/>
            <person name="Luis Goicoechea J."/>
            <person name="Liang C."/>
            <person name="Chen C."/>
            <person name="Zhang W."/>
            <person name="Sun S."/>
            <person name="Liao Y."/>
            <person name="Zhang X."/>
            <person name="Yang L."/>
            <person name="Song C."/>
            <person name="Wang M."/>
            <person name="Shi J."/>
            <person name="Liu G."/>
            <person name="Liu J."/>
            <person name="Zhou H."/>
            <person name="Zhou W."/>
            <person name="Yu Q."/>
            <person name="An N."/>
            <person name="Chen Y."/>
            <person name="Cai Q."/>
            <person name="Wang B."/>
            <person name="Liu B."/>
            <person name="Min J."/>
            <person name="Huang Y."/>
            <person name="Wu H."/>
            <person name="Li Z."/>
            <person name="Zhang Y."/>
            <person name="Yin Y."/>
            <person name="Song W."/>
            <person name="Jiang J."/>
            <person name="Jackson S.A."/>
            <person name="Wing R.A."/>
            <person name="Wang J."/>
            <person name="Chen M."/>
        </authorList>
    </citation>
    <scope>NUCLEOTIDE SEQUENCE [LARGE SCALE GENOMIC DNA]</scope>
    <source>
        <strain evidence="1">cv. IRGC 101232</strain>
    </source>
</reference>
<keyword evidence="2" id="KW-1185">Reference proteome</keyword>
<dbReference type="Gramene" id="OB04G24480.1">
    <property type="protein sequence ID" value="OB04G24480.1"/>
    <property type="gene ID" value="OB04G24480"/>
</dbReference>
<accession>J3LZ73</accession>
<dbReference type="HOGENOM" id="CLU_1268618_0_0_1"/>
<organism evidence="1">
    <name type="scientific">Oryza brachyantha</name>
    <name type="common">malo sina</name>
    <dbReference type="NCBI Taxonomy" id="4533"/>
    <lineage>
        <taxon>Eukaryota</taxon>
        <taxon>Viridiplantae</taxon>
        <taxon>Streptophyta</taxon>
        <taxon>Embryophyta</taxon>
        <taxon>Tracheophyta</taxon>
        <taxon>Spermatophyta</taxon>
        <taxon>Magnoliopsida</taxon>
        <taxon>Liliopsida</taxon>
        <taxon>Poales</taxon>
        <taxon>Poaceae</taxon>
        <taxon>BOP clade</taxon>
        <taxon>Oryzoideae</taxon>
        <taxon>Oryzeae</taxon>
        <taxon>Oryzinae</taxon>
        <taxon>Oryza</taxon>
    </lineage>
</organism>
<dbReference type="Proteomes" id="UP000006038">
    <property type="component" value="Chromosome 4"/>
</dbReference>
<dbReference type="AlphaFoldDB" id="J3LZ73"/>
<reference evidence="1" key="2">
    <citation type="submission" date="2013-04" db="UniProtKB">
        <authorList>
            <consortium name="EnsemblPlants"/>
        </authorList>
    </citation>
    <scope>IDENTIFICATION</scope>
</reference>
<protein>
    <submittedName>
        <fullName evidence="1">Uncharacterized protein</fullName>
    </submittedName>
</protein>
<name>J3LZ73_ORYBR</name>